<gene>
    <name evidence="3" type="primary">dgs</name>
    <name evidence="3" type="ORF">CLMAG_34800</name>
</gene>
<reference evidence="3 4" key="1">
    <citation type="submission" date="2016-04" db="EMBL/GenBank/DDBJ databases">
        <title>Genome sequence of Clostridium magnum DSM 2767.</title>
        <authorList>
            <person name="Poehlein A."/>
            <person name="Uhlig R."/>
            <person name="Fischer R."/>
            <person name="Bahl H."/>
            <person name="Daniel R."/>
        </authorList>
    </citation>
    <scope>NUCLEOTIDE SEQUENCE [LARGE SCALE GENOMIC DNA]</scope>
    <source>
        <strain evidence="3 4">DSM 2767</strain>
    </source>
</reference>
<dbReference type="OrthoDB" id="9802525at2"/>
<sequence>MKILLYTGLLKLVEKSGIGRAIHHQQKALVESGIPYTTNIKNSYDVVQLNTIFLDSVFVAILAKLRGKKVVYYAHSTMEDFKNSFKGSNLLAPLFKRWIMFCYKLGDVIITPTEYSKKLLEGYGIKKPIFALSNGVDLSYFSPSTEGAQRFREKYSLSEDQKVVISVGHYIERKGISDFIKLAKRMPEVTFLWFGYTNPNIIPGVIREAINTAPKNVIFPGYICRDELRDAYSGSDLFLFLTHEETEGIVLLEALAMRIPILIRDIPIYKENFSDGKELYKGSTLDEFQDKIKKILIGELPSLQNSGYKVVEQKDIRLIGKQLQAIYEGLEKEDESFAVEFPQQCKGKTGV</sequence>
<protein>
    <submittedName>
        <fullName evidence="3">Processive diacylglycerol alpha-glucosyltransferase</fullName>
        <ecNumber evidence="3">2.4.1.-</ecNumber>
        <ecNumber evidence="3">2.4.1.208</ecNumber>
    </submittedName>
</protein>
<proteinExistence type="predicted"/>
<dbReference type="InterPro" id="IPR028098">
    <property type="entry name" value="Glyco_trans_4-like_N"/>
</dbReference>
<keyword evidence="3" id="KW-0328">Glycosyltransferase</keyword>
<dbReference type="RefSeq" id="WP_066624871.1">
    <property type="nucleotide sequence ID" value="NZ_FQXL01000043.1"/>
</dbReference>
<name>A0A162SQ37_9CLOT</name>
<dbReference type="PATRIC" id="fig|1121326.3.peg.3520"/>
<comment type="caution">
    <text evidence="3">The sequence shown here is derived from an EMBL/GenBank/DDBJ whole genome shotgun (WGS) entry which is preliminary data.</text>
</comment>
<dbReference type="STRING" id="1121326.CLMAG_34800"/>
<dbReference type="EC" id="2.4.1.208" evidence="3"/>
<dbReference type="EMBL" id="LWAE01000003">
    <property type="protein sequence ID" value="KZL91721.1"/>
    <property type="molecule type" value="Genomic_DNA"/>
</dbReference>
<dbReference type="AlphaFoldDB" id="A0A162SQ37"/>
<dbReference type="EC" id="2.4.1.-" evidence="3"/>
<evidence type="ECO:0000313" key="4">
    <source>
        <dbReference type="Proteomes" id="UP000076603"/>
    </source>
</evidence>
<evidence type="ECO:0000259" key="2">
    <source>
        <dbReference type="Pfam" id="PF13439"/>
    </source>
</evidence>
<dbReference type="Gene3D" id="3.40.50.2000">
    <property type="entry name" value="Glycogen Phosphorylase B"/>
    <property type="match status" value="2"/>
</dbReference>
<evidence type="ECO:0000313" key="3">
    <source>
        <dbReference type="EMBL" id="KZL91721.1"/>
    </source>
</evidence>
<feature type="domain" description="Glycosyltransferase subfamily 4-like N-terminal" evidence="2">
    <location>
        <begin position="42"/>
        <end position="139"/>
    </location>
</feature>
<keyword evidence="3" id="KW-0808">Transferase</keyword>
<dbReference type="SUPFAM" id="SSF53756">
    <property type="entry name" value="UDP-Glycosyltransferase/glycogen phosphorylase"/>
    <property type="match status" value="1"/>
</dbReference>
<dbReference type="InterPro" id="IPR050194">
    <property type="entry name" value="Glycosyltransferase_grp1"/>
</dbReference>
<keyword evidence="4" id="KW-1185">Reference proteome</keyword>
<dbReference type="Proteomes" id="UP000076603">
    <property type="component" value="Unassembled WGS sequence"/>
</dbReference>
<accession>A0A162SQ37</accession>
<organism evidence="3 4">
    <name type="scientific">Clostridium magnum DSM 2767</name>
    <dbReference type="NCBI Taxonomy" id="1121326"/>
    <lineage>
        <taxon>Bacteria</taxon>
        <taxon>Bacillati</taxon>
        <taxon>Bacillota</taxon>
        <taxon>Clostridia</taxon>
        <taxon>Eubacteriales</taxon>
        <taxon>Clostridiaceae</taxon>
        <taxon>Clostridium</taxon>
    </lineage>
</organism>
<dbReference type="Pfam" id="PF00534">
    <property type="entry name" value="Glycos_transf_1"/>
    <property type="match status" value="1"/>
</dbReference>
<dbReference type="CDD" id="cd03801">
    <property type="entry name" value="GT4_PimA-like"/>
    <property type="match status" value="1"/>
</dbReference>
<dbReference type="GO" id="GO:0047257">
    <property type="term" value="F:diglucosyl diacylglycerol synthase activity"/>
    <property type="evidence" value="ECO:0007669"/>
    <property type="project" value="UniProtKB-EC"/>
</dbReference>
<dbReference type="PANTHER" id="PTHR45947">
    <property type="entry name" value="SULFOQUINOVOSYL TRANSFERASE SQD2"/>
    <property type="match status" value="1"/>
</dbReference>
<dbReference type="InterPro" id="IPR001296">
    <property type="entry name" value="Glyco_trans_1"/>
</dbReference>
<dbReference type="Pfam" id="PF13439">
    <property type="entry name" value="Glyco_transf_4"/>
    <property type="match status" value="1"/>
</dbReference>
<feature type="domain" description="Glycosyl transferase family 1" evidence="1">
    <location>
        <begin position="150"/>
        <end position="299"/>
    </location>
</feature>
<dbReference type="PANTHER" id="PTHR45947:SF3">
    <property type="entry name" value="SULFOQUINOVOSYL TRANSFERASE SQD2"/>
    <property type="match status" value="1"/>
</dbReference>
<evidence type="ECO:0000259" key="1">
    <source>
        <dbReference type="Pfam" id="PF00534"/>
    </source>
</evidence>